<name>A0AAD8NJS7_TARER</name>
<dbReference type="EMBL" id="JAUHHV010000010">
    <property type="protein sequence ID" value="KAK1411512.1"/>
    <property type="molecule type" value="Genomic_DNA"/>
</dbReference>
<evidence type="ECO:0000313" key="2">
    <source>
        <dbReference type="Proteomes" id="UP001229421"/>
    </source>
</evidence>
<sequence>MEGNWRRFAGAFRQERWPEVVVMSASGGRCYVKNSVKQMSFSDLHSIHRYLCVYLSQHLYEEYLLESIISFKSLISFNSRLSDLEADFVVDPL</sequence>
<proteinExistence type="predicted"/>
<reference evidence="1" key="1">
    <citation type="journal article" date="2023" name="bioRxiv">
        <title>Improved chromosome-level genome assembly for marigold (Tagetes erecta).</title>
        <authorList>
            <person name="Jiang F."/>
            <person name="Yuan L."/>
            <person name="Wang S."/>
            <person name="Wang H."/>
            <person name="Xu D."/>
            <person name="Wang A."/>
            <person name="Fan W."/>
        </authorList>
    </citation>
    <scope>NUCLEOTIDE SEQUENCE</scope>
    <source>
        <strain evidence="1">WSJ</strain>
        <tissue evidence="1">Leaf</tissue>
    </source>
</reference>
<accession>A0AAD8NJS7</accession>
<gene>
    <name evidence="1" type="ORF">QVD17_38061</name>
</gene>
<comment type="caution">
    <text evidence="1">The sequence shown here is derived from an EMBL/GenBank/DDBJ whole genome shotgun (WGS) entry which is preliminary data.</text>
</comment>
<dbReference type="Proteomes" id="UP001229421">
    <property type="component" value="Unassembled WGS sequence"/>
</dbReference>
<organism evidence="1 2">
    <name type="scientific">Tagetes erecta</name>
    <name type="common">African marigold</name>
    <dbReference type="NCBI Taxonomy" id="13708"/>
    <lineage>
        <taxon>Eukaryota</taxon>
        <taxon>Viridiplantae</taxon>
        <taxon>Streptophyta</taxon>
        <taxon>Embryophyta</taxon>
        <taxon>Tracheophyta</taxon>
        <taxon>Spermatophyta</taxon>
        <taxon>Magnoliopsida</taxon>
        <taxon>eudicotyledons</taxon>
        <taxon>Gunneridae</taxon>
        <taxon>Pentapetalae</taxon>
        <taxon>asterids</taxon>
        <taxon>campanulids</taxon>
        <taxon>Asterales</taxon>
        <taxon>Asteraceae</taxon>
        <taxon>Asteroideae</taxon>
        <taxon>Heliantheae alliance</taxon>
        <taxon>Tageteae</taxon>
        <taxon>Tagetes</taxon>
    </lineage>
</organism>
<protein>
    <submittedName>
        <fullName evidence="1">Uncharacterized protein</fullName>
    </submittedName>
</protein>
<keyword evidence="2" id="KW-1185">Reference proteome</keyword>
<dbReference type="AlphaFoldDB" id="A0AAD8NJS7"/>
<evidence type="ECO:0000313" key="1">
    <source>
        <dbReference type="EMBL" id="KAK1411512.1"/>
    </source>
</evidence>